<dbReference type="PANTHER" id="PTHR43340">
    <property type="entry name" value="HYPOXANTHINE-GUANINE PHOSPHORIBOSYLTRANSFERASE"/>
    <property type="match status" value="1"/>
</dbReference>
<dbReference type="InterPro" id="IPR000836">
    <property type="entry name" value="PRTase_dom"/>
</dbReference>
<comment type="pathway">
    <text evidence="1">Purine metabolism; GMP biosynthesis via salvage pathway; GMP from guanine: step 1/1.</text>
</comment>
<evidence type="ECO:0000259" key="5">
    <source>
        <dbReference type="Pfam" id="PF00156"/>
    </source>
</evidence>
<dbReference type="InterPro" id="IPR050408">
    <property type="entry name" value="HGPRT"/>
</dbReference>
<proteinExistence type="predicted"/>
<dbReference type="GO" id="GO:0046100">
    <property type="term" value="P:hypoxanthine metabolic process"/>
    <property type="evidence" value="ECO:0007669"/>
    <property type="project" value="TreeGrafter"/>
</dbReference>
<dbReference type="SUPFAM" id="SSF53271">
    <property type="entry name" value="PRTase-like"/>
    <property type="match status" value="1"/>
</dbReference>
<dbReference type="PANTHER" id="PTHR43340:SF1">
    <property type="entry name" value="HYPOXANTHINE PHOSPHORIBOSYLTRANSFERASE"/>
    <property type="match status" value="1"/>
</dbReference>
<dbReference type="InterPro" id="IPR029057">
    <property type="entry name" value="PRTase-like"/>
</dbReference>
<dbReference type="Proteomes" id="UP000062963">
    <property type="component" value="Chromosome"/>
</dbReference>
<dbReference type="GO" id="GO:0005829">
    <property type="term" value="C:cytosol"/>
    <property type="evidence" value="ECO:0007669"/>
    <property type="project" value="TreeGrafter"/>
</dbReference>
<dbReference type="AlphaFoldDB" id="A0A0K2JFK5"/>
<name>A0A0K2JFK5_SPIKU</name>
<evidence type="ECO:0000313" key="7">
    <source>
        <dbReference type="Proteomes" id="UP000062963"/>
    </source>
</evidence>
<gene>
    <name evidence="6" type="ORF">SKUN_00299</name>
</gene>
<dbReference type="EMBL" id="CP010899">
    <property type="protein sequence ID" value="ALA97218.1"/>
    <property type="molecule type" value="Genomic_DNA"/>
</dbReference>
<evidence type="ECO:0000313" key="6">
    <source>
        <dbReference type="EMBL" id="ALA97218.1"/>
    </source>
</evidence>
<sequence length="174" mass="19969">MQIDKLELYLPEDKIQNKIKDYAEKLNKLYEGKTLYCIGLLNGALFFMSDLLKQLKIQIVIDTMSISSYIGTHSTNKLTIHKNISKDITGQDVLLIEDLIDTGKTLSAVIEQIQAKKPNSLQVVCLADKIAMHPNFNYPYDALFIVPNEFIVGYGFDYNDQFRQLPNVYIWRGE</sequence>
<keyword evidence="7" id="KW-1185">Reference proteome</keyword>
<keyword evidence="6" id="KW-0808">Transferase</keyword>
<organism evidence="6 7">
    <name type="scientific">Spiroplasma kunkelii CR2-3x</name>
    <dbReference type="NCBI Taxonomy" id="273035"/>
    <lineage>
        <taxon>Bacteria</taxon>
        <taxon>Bacillati</taxon>
        <taxon>Mycoplasmatota</taxon>
        <taxon>Mollicutes</taxon>
        <taxon>Entomoplasmatales</taxon>
        <taxon>Spiroplasmataceae</taxon>
        <taxon>Spiroplasma</taxon>
    </lineage>
</organism>
<dbReference type="Gene3D" id="3.40.50.2020">
    <property type="match status" value="1"/>
</dbReference>
<keyword evidence="6" id="KW-0328">Glycosyltransferase</keyword>
<dbReference type="PATRIC" id="fig|273035.7.peg.352"/>
<accession>A0A0K2JFK5</accession>
<dbReference type="Pfam" id="PF00156">
    <property type="entry name" value="Pribosyltran"/>
    <property type="match status" value="1"/>
</dbReference>
<dbReference type="KEGG" id="skn:SKUN_00299"/>
<dbReference type="STRING" id="273035.SKUN_00299"/>
<evidence type="ECO:0000256" key="3">
    <source>
        <dbReference type="ARBA" id="ARBA00048811"/>
    </source>
</evidence>
<comment type="catalytic activity">
    <reaction evidence="3">
        <text>GMP + diphosphate = guanine + 5-phospho-alpha-D-ribose 1-diphosphate</text>
        <dbReference type="Rhea" id="RHEA:25424"/>
        <dbReference type="ChEBI" id="CHEBI:16235"/>
        <dbReference type="ChEBI" id="CHEBI:33019"/>
        <dbReference type="ChEBI" id="CHEBI:58017"/>
        <dbReference type="ChEBI" id="CHEBI:58115"/>
        <dbReference type="EC" id="2.4.2.8"/>
    </reaction>
    <physiologicalReaction direction="right-to-left" evidence="3">
        <dbReference type="Rhea" id="RHEA:25426"/>
    </physiologicalReaction>
</comment>
<comment type="catalytic activity">
    <reaction evidence="4">
        <text>IMP + diphosphate = hypoxanthine + 5-phospho-alpha-D-ribose 1-diphosphate</text>
        <dbReference type="Rhea" id="RHEA:17973"/>
        <dbReference type="ChEBI" id="CHEBI:17368"/>
        <dbReference type="ChEBI" id="CHEBI:33019"/>
        <dbReference type="ChEBI" id="CHEBI:58017"/>
        <dbReference type="ChEBI" id="CHEBI:58053"/>
        <dbReference type="EC" id="2.4.2.8"/>
    </reaction>
    <physiologicalReaction direction="right-to-left" evidence="4">
        <dbReference type="Rhea" id="RHEA:17975"/>
    </physiologicalReaction>
</comment>
<evidence type="ECO:0000256" key="1">
    <source>
        <dbReference type="ARBA" id="ARBA00004676"/>
    </source>
</evidence>
<feature type="domain" description="Phosphoribosyltransferase" evidence="5">
    <location>
        <begin position="14"/>
        <end position="158"/>
    </location>
</feature>
<dbReference type="GO" id="GO:0000287">
    <property type="term" value="F:magnesium ion binding"/>
    <property type="evidence" value="ECO:0007669"/>
    <property type="project" value="TreeGrafter"/>
</dbReference>
<evidence type="ECO:0000256" key="4">
    <source>
        <dbReference type="ARBA" id="ARBA00049402"/>
    </source>
</evidence>
<dbReference type="GO" id="GO:0006178">
    <property type="term" value="P:guanine salvage"/>
    <property type="evidence" value="ECO:0007669"/>
    <property type="project" value="TreeGrafter"/>
</dbReference>
<dbReference type="CDD" id="cd06223">
    <property type="entry name" value="PRTases_typeI"/>
    <property type="match status" value="1"/>
</dbReference>
<protein>
    <recommendedName>
        <fullName evidence="2">Hypoxanthine-guanine phosphoribosyltransferase</fullName>
    </recommendedName>
</protein>
<dbReference type="OrthoDB" id="9802824at2"/>
<dbReference type="GO" id="GO:0032263">
    <property type="term" value="P:GMP salvage"/>
    <property type="evidence" value="ECO:0007669"/>
    <property type="project" value="TreeGrafter"/>
</dbReference>
<reference evidence="6 7" key="1">
    <citation type="journal article" date="2015" name="Genome Announc.">
        <title>Complete Genome Sequence of Spiroplasma kunkelii Strain CR2-3x, Causal Agent of Corn Stunt Disease in Zea mays L.</title>
        <authorList>
            <person name="Davis R.E."/>
            <person name="Shao J."/>
            <person name="Dally E.L."/>
            <person name="Zhao Y."/>
            <person name="Gasparich G.E."/>
            <person name="Gaynor B.J."/>
            <person name="Athey J.C."/>
            <person name="Harrison N.A."/>
            <person name="Donofrio N."/>
        </authorList>
    </citation>
    <scope>NUCLEOTIDE SEQUENCE [LARGE SCALE GENOMIC DNA]</scope>
    <source>
        <strain evidence="6 7">CR2-3x</strain>
    </source>
</reference>
<evidence type="ECO:0000256" key="2">
    <source>
        <dbReference type="ARBA" id="ARBA00022099"/>
    </source>
</evidence>
<dbReference type="RefSeq" id="WP_053390550.1">
    <property type="nucleotide sequence ID" value="NZ_CP010899.1"/>
</dbReference>
<dbReference type="GO" id="GO:0004422">
    <property type="term" value="F:hypoxanthine phosphoribosyltransferase activity"/>
    <property type="evidence" value="ECO:0007669"/>
    <property type="project" value="TreeGrafter"/>
</dbReference>
<dbReference type="GO" id="GO:0032264">
    <property type="term" value="P:IMP salvage"/>
    <property type="evidence" value="ECO:0007669"/>
    <property type="project" value="TreeGrafter"/>
</dbReference>